<feature type="active site" description="Nucleophile" evidence="8">
    <location>
        <position position="32"/>
    </location>
</feature>
<dbReference type="EMBL" id="PCSE01000070">
    <property type="protein sequence ID" value="PIP34529.1"/>
    <property type="molecule type" value="Genomic_DNA"/>
</dbReference>
<dbReference type="InterPro" id="IPR017937">
    <property type="entry name" value="Thioredoxin_CS"/>
</dbReference>
<organism evidence="11 12">
    <name type="scientific">Candidatus Falkowbacteria bacterium CG23_combo_of_CG06-09_8_20_14_all_41_10</name>
    <dbReference type="NCBI Taxonomy" id="1974571"/>
    <lineage>
        <taxon>Bacteria</taxon>
        <taxon>Candidatus Falkowiibacteriota</taxon>
    </lineage>
</organism>
<protein>
    <recommendedName>
        <fullName evidence="6 7">Thioredoxin</fullName>
    </recommendedName>
</protein>
<comment type="similarity">
    <text evidence="1 7">Belongs to the thioredoxin family.</text>
</comment>
<dbReference type="PROSITE" id="PS00194">
    <property type="entry name" value="THIOREDOXIN_1"/>
    <property type="match status" value="1"/>
</dbReference>
<dbReference type="PANTHER" id="PTHR45663">
    <property type="entry name" value="GEO12009P1"/>
    <property type="match status" value="1"/>
</dbReference>
<evidence type="ECO:0000256" key="7">
    <source>
        <dbReference type="PIRNR" id="PIRNR000077"/>
    </source>
</evidence>
<feature type="site" description="Deprotonates C-terminal active site Cys" evidence="8">
    <location>
        <position position="26"/>
    </location>
</feature>
<keyword evidence="2" id="KW-0813">Transport</keyword>
<evidence type="ECO:0000256" key="2">
    <source>
        <dbReference type="ARBA" id="ARBA00022448"/>
    </source>
</evidence>
<evidence type="ECO:0000313" key="11">
    <source>
        <dbReference type="EMBL" id="PIP34529.1"/>
    </source>
</evidence>
<dbReference type="PROSITE" id="PS51352">
    <property type="entry name" value="THIOREDOXIN_2"/>
    <property type="match status" value="1"/>
</dbReference>
<dbReference type="GO" id="GO:0015035">
    <property type="term" value="F:protein-disulfide reductase activity"/>
    <property type="evidence" value="ECO:0007669"/>
    <property type="project" value="UniProtKB-UniRule"/>
</dbReference>
<evidence type="ECO:0000259" key="10">
    <source>
        <dbReference type="PROSITE" id="PS51352"/>
    </source>
</evidence>
<dbReference type="Pfam" id="PF00085">
    <property type="entry name" value="Thioredoxin"/>
    <property type="match status" value="1"/>
</dbReference>
<keyword evidence="4 9" id="KW-1015">Disulfide bond</keyword>
<dbReference type="FunFam" id="3.40.30.10:FF:000001">
    <property type="entry name" value="Thioredoxin"/>
    <property type="match status" value="1"/>
</dbReference>
<dbReference type="PIRSF" id="PIRSF000077">
    <property type="entry name" value="Thioredoxin"/>
    <property type="match status" value="1"/>
</dbReference>
<dbReference type="SUPFAM" id="SSF52833">
    <property type="entry name" value="Thioredoxin-like"/>
    <property type="match status" value="1"/>
</dbReference>
<feature type="disulfide bond" description="Redox-active" evidence="9">
    <location>
        <begin position="32"/>
        <end position="35"/>
    </location>
</feature>
<dbReference type="CDD" id="cd02947">
    <property type="entry name" value="TRX_family"/>
    <property type="match status" value="1"/>
</dbReference>
<name>A0A2G9ZMW8_9BACT</name>
<dbReference type="Proteomes" id="UP000231408">
    <property type="component" value="Unassembled WGS sequence"/>
</dbReference>
<reference evidence="11 12" key="1">
    <citation type="submission" date="2017-09" db="EMBL/GenBank/DDBJ databases">
        <title>Depth-based differentiation of microbial function through sediment-hosted aquifers and enrichment of novel symbionts in the deep terrestrial subsurface.</title>
        <authorList>
            <person name="Probst A.J."/>
            <person name="Ladd B."/>
            <person name="Jarett J.K."/>
            <person name="Geller-Mcgrath D.E."/>
            <person name="Sieber C.M."/>
            <person name="Emerson J.B."/>
            <person name="Anantharaman K."/>
            <person name="Thomas B.C."/>
            <person name="Malmstrom R."/>
            <person name="Stieglmeier M."/>
            <person name="Klingl A."/>
            <person name="Woyke T."/>
            <person name="Ryan C.M."/>
            <person name="Banfield J.F."/>
        </authorList>
    </citation>
    <scope>NUCLEOTIDE SEQUENCE [LARGE SCALE GENOMIC DNA]</scope>
    <source>
        <strain evidence="11">CG23_combo_of_CG06-09_8_20_14_all_41_10</strain>
    </source>
</reference>
<feature type="domain" description="Thioredoxin" evidence="10">
    <location>
        <begin position="3"/>
        <end position="111"/>
    </location>
</feature>
<proteinExistence type="inferred from homology"/>
<evidence type="ECO:0000256" key="9">
    <source>
        <dbReference type="PIRSR" id="PIRSR000077-4"/>
    </source>
</evidence>
<dbReference type="InterPro" id="IPR036249">
    <property type="entry name" value="Thioredoxin-like_sf"/>
</dbReference>
<evidence type="ECO:0000256" key="3">
    <source>
        <dbReference type="ARBA" id="ARBA00022982"/>
    </source>
</evidence>
<dbReference type="Gene3D" id="3.40.30.10">
    <property type="entry name" value="Glutaredoxin"/>
    <property type="match status" value="1"/>
</dbReference>
<dbReference type="PANTHER" id="PTHR45663:SF11">
    <property type="entry name" value="GEO12009P1"/>
    <property type="match status" value="1"/>
</dbReference>
<keyword evidence="3" id="KW-0249">Electron transport</keyword>
<evidence type="ECO:0000256" key="5">
    <source>
        <dbReference type="ARBA" id="ARBA00023284"/>
    </source>
</evidence>
<dbReference type="PRINTS" id="PR00421">
    <property type="entry name" value="THIOREDOXIN"/>
</dbReference>
<feature type="active site" description="Nucleophile" evidence="8">
    <location>
        <position position="35"/>
    </location>
</feature>
<evidence type="ECO:0000256" key="8">
    <source>
        <dbReference type="PIRSR" id="PIRSR000077-1"/>
    </source>
</evidence>
<evidence type="ECO:0000313" key="12">
    <source>
        <dbReference type="Proteomes" id="UP000231408"/>
    </source>
</evidence>
<accession>A0A2G9ZMW8</accession>
<feature type="site" description="Contributes to redox potential value" evidence="8">
    <location>
        <position position="33"/>
    </location>
</feature>
<dbReference type="InterPro" id="IPR005746">
    <property type="entry name" value="Thioredoxin"/>
</dbReference>
<evidence type="ECO:0000256" key="6">
    <source>
        <dbReference type="NCBIfam" id="TIGR01068"/>
    </source>
</evidence>
<evidence type="ECO:0000256" key="4">
    <source>
        <dbReference type="ARBA" id="ARBA00023157"/>
    </source>
</evidence>
<gene>
    <name evidence="11" type="primary">trxA</name>
    <name evidence="11" type="ORF">COX21_02440</name>
</gene>
<dbReference type="NCBIfam" id="TIGR01068">
    <property type="entry name" value="thioredoxin"/>
    <property type="match status" value="1"/>
</dbReference>
<dbReference type="AlphaFoldDB" id="A0A2G9ZMW8"/>
<comment type="caution">
    <text evidence="11">The sequence shown here is derived from an EMBL/GenBank/DDBJ whole genome shotgun (WGS) entry which is preliminary data.</text>
</comment>
<dbReference type="InterPro" id="IPR013766">
    <property type="entry name" value="Thioredoxin_domain"/>
</dbReference>
<evidence type="ECO:0000256" key="1">
    <source>
        <dbReference type="ARBA" id="ARBA00008987"/>
    </source>
</evidence>
<dbReference type="GO" id="GO:0005737">
    <property type="term" value="C:cytoplasm"/>
    <property type="evidence" value="ECO:0007669"/>
    <property type="project" value="TreeGrafter"/>
</dbReference>
<sequence length="111" mass="12229">MSNALELTKDNFGVEVLESKIPVLVDFWAPWCGPCQMMSPILDEVAVKLAGSVKIAKVNTEDAANQDLAIQYNIQSIPNMKLFQNGQIVADITGLRDKISLIKEINEALIK</sequence>
<keyword evidence="5 9" id="KW-0676">Redox-active center</keyword>
<feature type="site" description="Contributes to redox potential value" evidence="8">
    <location>
        <position position="34"/>
    </location>
</feature>